<dbReference type="Proteomes" id="UP000027586">
    <property type="component" value="Unassembled WGS sequence"/>
</dbReference>
<dbReference type="InterPro" id="IPR051114">
    <property type="entry name" value="Mito_RNA_Proc_CCM1"/>
</dbReference>
<dbReference type="SUPFAM" id="SSF48452">
    <property type="entry name" value="TPR-like"/>
    <property type="match status" value="1"/>
</dbReference>
<evidence type="ECO:0000256" key="2">
    <source>
        <dbReference type="SAM" id="MobiDB-lite"/>
    </source>
</evidence>
<evidence type="ECO:0000313" key="4">
    <source>
        <dbReference type="Proteomes" id="UP000027586"/>
    </source>
</evidence>
<feature type="repeat" description="PPR" evidence="1">
    <location>
        <begin position="446"/>
        <end position="480"/>
    </location>
</feature>
<feature type="repeat" description="PPR" evidence="1">
    <location>
        <begin position="1060"/>
        <end position="1094"/>
    </location>
</feature>
<dbReference type="SUPFAM" id="SSF81901">
    <property type="entry name" value="HCP-like"/>
    <property type="match status" value="1"/>
</dbReference>
<dbReference type="Pfam" id="PF13041">
    <property type="entry name" value="PPR_2"/>
    <property type="match status" value="1"/>
</dbReference>
<feature type="compositionally biased region" description="Low complexity" evidence="2">
    <location>
        <begin position="113"/>
        <end position="127"/>
    </location>
</feature>
<sequence length="1149" mass="128731">MNVIRYEGERHCDWTTSISRLPSNSSDKTKTPICIVVRDNACVVDIKADHLDDWHDYFPHFFFTFPFIIMHISTAQHHSVSSTSTHHCNKRKKSSTQHHRHRQGGRRQHKTSMHTSSSENDSSSSTSGDDDDELFLLTPPPSPPASPQLLSSKDETRVADERLLAAKRQGQLRAVMNEFAAIKRQGYVLSERTYSIVLDAHTTLRREGSPMTHMLQVYEEMLAAGIETSANTYSVMIRALCKRDIEVQKTIAMLKRQSERAGGFVVVSSRKHQQQQDDLVQLQQEGNAKKALGLFDKALAQGCIHELQMDAFNQLLRVLSHHGDTTGAMHVYDQMDAMPKSSVTYAALINLFGRVGDIDAALVYFDQYISSTTTDTPCCHVYTALVDAYLKCGLVDKALHTVTHAIPANRVKITTIPYNAIIRHYCAHDRMPDAETLVANMAVAPDSSSYGPILSAYCQANDFNKANELYACLLRTDISKAYGNLANYALLCLRHGDPAKALEVVNDMRCAGLEPDAVLSEQIIMCFLQQGLVKDATSALDKVIRVMSTRSITKATPRLTHTAACITDAIDGKDGWLDLLAVARALLNGAVQLPTALADRIVTCYQQKEEASDSDIVLEAALGCTCLKDEQAFAAFVLGVQQRSTSQVSQDLILRVLARLDGKNATLWKNAFDQQQQQQQAMMNPQQASECISKQVMRAVVAGDVMEAVRIVREELVAKEIVPAPETMRDAIALAGKQGHLSSAHTMYELSMRMYQEHLDQERAQKAVYMATNSILIGHAQQGDMVQAKEYYDAIKRMGQYPDGNAYASLLLGMAHSANTTDEAADALIIYDEAKRHHVKPTTFFYNVVISKLAKARKLEPALRLFDEMQRLFKLTPNIITYGAVISACVRAGSEAHACRLFDEMLLRRRGGCQDELRIGPFNNMIQFYVRQQPDRPRALFYFEQLKKYNIQPSAHTYKLLLEAYSTIAPFDMDAAHHLLDHVIARPQPTHYATLIYAYGTSHKDIHRAQQVFDQVVPSNQDVEVVYQAMLDTLISNDQLERAEQVYKQMSRRITNKSSSPYIENLLLRGYGQRGWISKAEELFERMSDDKSSSPKGTVVREPSTYEAMVRAYLDNNLVPKAKCILDRMMSRQFPDRVVASVAALILAH</sequence>
<comment type="caution">
    <text evidence="3">The sequence shown here is derived from an EMBL/GenBank/DDBJ whole genome shotgun (WGS) entry which is preliminary data.</text>
</comment>
<keyword evidence="4" id="KW-1185">Reference proteome</keyword>
<dbReference type="EMBL" id="CBTN010000009">
    <property type="protein sequence ID" value="CDH51392.1"/>
    <property type="molecule type" value="Genomic_DNA"/>
</dbReference>
<dbReference type="Pfam" id="PF01535">
    <property type="entry name" value="PPR"/>
    <property type="match status" value="7"/>
</dbReference>
<proteinExistence type="predicted"/>
<evidence type="ECO:0000313" key="3">
    <source>
        <dbReference type="EMBL" id="CDH51392.1"/>
    </source>
</evidence>
<dbReference type="NCBIfam" id="TIGR00756">
    <property type="entry name" value="PPR"/>
    <property type="match status" value="5"/>
</dbReference>
<dbReference type="GO" id="GO:0007005">
    <property type="term" value="P:mitochondrion organization"/>
    <property type="evidence" value="ECO:0007669"/>
    <property type="project" value="TreeGrafter"/>
</dbReference>
<dbReference type="Gene3D" id="1.25.40.10">
    <property type="entry name" value="Tetratricopeptide repeat domain"/>
    <property type="match status" value="5"/>
</dbReference>
<feature type="repeat" description="PPR" evidence="1">
    <location>
        <begin position="878"/>
        <end position="908"/>
    </location>
</feature>
<feature type="compositionally biased region" description="Basic residues" evidence="2">
    <location>
        <begin position="87"/>
        <end position="112"/>
    </location>
</feature>
<dbReference type="VEuPathDB" id="FungiDB:LCOR_03003.1"/>
<dbReference type="GO" id="GO:0006396">
    <property type="term" value="P:RNA processing"/>
    <property type="evidence" value="ECO:0007669"/>
    <property type="project" value="TreeGrafter"/>
</dbReference>
<name>A0A068RP38_9FUNG</name>
<feature type="region of interest" description="Disordered" evidence="2">
    <location>
        <begin position="81"/>
        <end position="155"/>
    </location>
</feature>
<reference evidence="3" key="1">
    <citation type="submission" date="2013-08" db="EMBL/GenBank/DDBJ databases">
        <title>Gene expansion shapes genome architecture in the human pathogen Lichtheimia corymbifera: an evolutionary genomics analysis in the ancient terrestrial Mucorales (Mucoromycotina).</title>
        <authorList>
            <person name="Schwartze V.U."/>
            <person name="Winter S."/>
            <person name="Shelest E."/>
            <person name="Marcet-Houben M."/>
            <person name="Horn F."/>
            <person name="Wehner S."/>
            <person name="Hoffmann K."/>
            <person name="Riege K."/>
            <person name="Sammeth M."/>
            <person name="Nowrousian M."/>
            <person name="Valiante V."/>
            <person name="Linde J."/>
            <person name="Jacobsen I.D."/>
            <person name="Marz M."/>
            <person name="Brakhage A.A."/>
            <person name="Gabaldon T."/>
            <person name="Bocker S."/>
            <person name="Voigt K."/>
        </authorList>
    </citation>
    <scope>NUCLEOTIDE SEQUENCE [LARGE SCALE GENOMIC DNA]</scope>
    <source>
        <strain evidence="3">FSU 9682</strain>
    </source>
</reference>
<dbReference type="AlphaFoldDB" id="A0A068RP38"/>
<dbReference type="GO" id="GO:0005739">
    <property type="term" value="C:mitochondrion"/>
    <property type="evidence" value="ECO:0007669"/>
    <property type="project" value="TreeGrafter"/>
</dbReference>
<protein>
    <submittedName>
        <fullName evidence="3">Pentatricopeptide repeat protein</fullName>
    </submittedName>
</protein>
<dbReference type="PANTHER" id="PTHR47934">
    <property type="entry name" value="PENTATRICOPEPTIDE REPEAT-CONTAINING PROTEIN PET309, MITOCHONDRIAL"/>
    <property type="match status" value="1"/>
</dbReference>
<evidence type="ECO:0000256" key="1">
    <source>
        <dbReference type="PROSITE-ProRule" id="PRU00708"/>
    </source>
</evidence>
<dbReference type="InterPro" id="IPR011990">
    <property type="entry name" value="TPR-like_helical_dom_sf"/>
</dbReference>
<dbReference type="STRING" id="1263082.A0A068RP38"/>
<dbReference type="GO" id="GO:0003729">
    <property type="term" value="F:mRNA binding"/>
    <property type="evidence" value="ECO:0007669"/>
    <property type="project" value="TreeGrafter"/>
</dbReference>
<organism evidence="3 4">
    <name type="scientific">Lichtheimia corymbifera JMRC:FSU:9682</name>
    <dbReference type="NCBI Taxonomy" id="1263082"/>
    <lineage>
        <taxon>Eukaryota</taxon>
        <taxon>Fungi</taxon>
        <taxon>Fungi incertae sedis</taxon>
        <taxon>Mucoromycota</taxon>
        <taxon>Mucoromycotina</taxon>
        <taxon>Mucoromycetes</taxon>
        <taxon>Mucorales</taxon>
        <taxon>Lichtheimiaceae</taxon>
        <taxon>Lichtheimia</taxon>
    </lineage>
</organism>
<feature type="repeat" description="PPR" evidence="1">
    <location>
        <begin position="842"/>
        <end position="872"/>
    </location>
</feature>
<dbReference type="PROSITE" id="PS51375">
    <property type="entry name" value="PPR"/>
    <property type="match status" value="4"/>
</dbReference>
<dbReference type="InterPro" id="IPR002885">
    <property type="entry name" value="PPR_rpt"/>
</dbReference>
<dbReference type="PANTHER" id="PTHR47934:SF6">
    <property type="entry name" value="MITOCHONDRIAL GROUP I INTRON SPLICING FACTOR CCM1-RELATED"/>
    <property type="match status" value="1"/>
</dbReference>
<dbReference type="OrthoDB" id="411857at2759"/>
<gene>
    <name evidence="3" type="ORF">LCOR_03003.1</name>
</gene>
<accession>A0A068RP38</accession>